<dbReference type="AlphaFoldDB" id="A0A1H2PIF5"/>
<gene>
    <name evidence="4" type="ORF">SAMN05216551_10144</name>
</gene>
<dbReference type="PROSITE" id="PS51186">
    <property type="entry name" value="GNAT"/>
    <property type="match status" value="1"/>
</dbReference>
<evidence type="ECO:0000313" key="4">
    <source>
        <dbReference type="EMBL" id="SDV46065.1"/>
    </source>
</evidence>
<dbReference type="InterPro" id="IPR016181">
    <property type="entry name" value="Acyl_CoA_acyltransferase"/>
</dbReference>
<dbReference type="InterPro" id="IPR000182">
    <property type="entry name" value="GNAT_dom"/>
</dbReference>
<dbReference type="Pfam" id="PF00583">
    <property type="entry name" value="Acetyltransf_1"/>
    <property type="match status" value="1"/>
</dbReference>
<organism evidence="4 5">
    <name type="scientific">Chitinasiproducens palmae</name>
    <dbReference type="NCBI Taxonomy" id="1770053"/>
    <lineage>
        <taxon>Bacteria</taxon>
        <taxon>Pseudomonadati</taxon>
        <taxon>Pseudomonadota</taxon>
        <taxon>Betaproteobacteria</taxon>
        <taxon>Burkholderiales</taxon>
        <taxon>Burkholderiaceae</taxon>
        <taxon>Chitinasiproducens</taxon>
    </lineage>
</organism>
<name>A0A1H2PIF5_9BURK</name>
<dbReference type="Proteomes" id="UP000243719">
    <property type="component" value="Unassembled WGS sequence"/>
</dbReference>
<dbReference type="GO" id="GO:0016747">
    <property type="term" value="F:acyltransferase activity, transferring groups other than amino-acyl groups"/>
    <property type="evidence" value="ECO:0007669"/>
    <property type="project" value="InterPro"/>
</dbReference>
<reference evidence="5" key="1">
    <citation type="submission" date="2016-09" db="EMBL/GenBank/DDBJ databases">
        <authorList>
            <person name="Varghese N."/>
            <person name="Submissions S."/>
        </authorList>
    </citation>
    <scope>NUCLEOTIDE SEQUENCE [LARGE SCALE GENOMIC DNA]</scope>
    <source>
        <strain evidence="5">JS23</strain>
    </source>
</reference>
<dbReference type="PANTHER" id="PTHR43877:SF2">
    <property type="entry name" value="AMINOALKYLPHOSPHONATE N-ACETYLTRANSFERASE-RELATED"/>
    <property type="match status" value="1"/>
</dbReference>
<dbReference type="CDD" id="cd04301">
    <property type="entry name" value="NAT_SF"/>
    <property type="match status" value="1"/>
</dbReference>
<evidence type="ECO:0000256" key="2">
    <source>
        <dbReference type="ARBA" id="ARBA00023315"/>
    </source>
</evidence>
<keyword evidence="1" id="KW-0808">Transferase</keyword>
<evidence type="ECO:0000259" key="3">
    <source>
        <dbReference type="PROSITE" id="PS51186"/>
    </source>
</evidence>
<evidence type="ECO:0000313" key="5">
    <source>
        <dbReference type="Proteomes" id="UP000243719"/>
    </source>
</evidence>
<dbReference type="InterPro" id="IPR050832">
    <property type="entry name" value="Bact_Acetyltransf"/>
</dbReference>
<keyword evidence="5" id="KW-1185">Reference proteome</keyword>
<accession>A0A1H2PIF5</accession>
<keyword evidence="4" id="KW-0689">Ribosomal protein</keyword>
<evidence type="ECO:0000256" key="1">
    <source>
        <dbReference type="ARBA" id="ARBA00022679"/>
    </source>
</evidence>
<keyword evidence="2" id="KW-0012">Acyltransferase</keyword>
<dbReference type="SUPFAM" id="SSF55729">
    <property type="entry name" value="Acyl-CoA N-acyltransferases (Nat)"/>
    <property type="match status" value="1"/>
</dbReference>
<dbReference type="Gene3D" id="3.40.630.30">
    <property type="match status" value="1"/>
</dbReference>
<sequence length="181" mass="19121">MMPEPGSPSTPSTVSPLTLRCASAADVATVTRMHTASWRSAYRGILPDAYLDGNLEAERLQDWAYKLPALVNGDGLALIAEIDGEPLGLACAMNADADGSVLLDQLHVLPAAKGRGLGSALIDAVENWARASDADSMHLLVLSQNAAAIGFYESRGWRRSGMVKAPLGGIIVAAFRYELTL</sequence>
<dbReference type="GO" id="GO:0005840">
    <property type="term" value="C:ribosome"/>
    <property type="evidence" value="ECO:0007669"/>
    <property type="project" value="UniProtKB-KW"/>
</dbReference>
<proteinExistence type="predicted"/>
<protein>
    <submittedName>
        <fullName evidence="4">Ribosomal protein S18 acetylase RimI</fullName>
    </submittedName>
</protein>
<keyword evidence="4" id="KW-0687">Ribonucleoprotein</keyword>
<dbReference type="STRING" id="1770053.SAMN05216551_10144"/>
<dbReference type="EMBL" id="FNLO01000001">
    <property type="protein sequence ID" value="SDV46065.1"/>
    <property type="molecule type" value="Genomic_DNA"/>
</dbReference>
<feature type="domain" description="N-acetyltransferase" evidence="3">
    <location>
        <begin position="17"/>
        <end position="181"/>
    </location>
</feature>
<dbReference type="PANTHER" id="PTHR43877">
    <property type="entry name" value="AMINOALKYLPHOSPHONATE N-ACETYLTRANSFERASE-RELATED-RELATED"/>
    <property type="match status" value="1"/>
</dbReference>